<dbReference type="Proteomes" id="UP001211420">
    <property type="component" value="Unassembled WGS sequence"/>
</dbReference>
<accession>A0AAW5WYU1</accession>
<keyword evidence="1" id="KW-0472">Membrane</keyword>
<keyword evidence="1" id="KW-1133">Transmembrane helix</keyword>
<evidence type="ECO:0000313" key="4">
    <source>
        <dbReference type="Proteomes" id="UP001211420"/>
    </source>
</evidence>
<dbReference type="EMBL" id="JAKHEY010000010">
    <property type="protein sequence ID" value="MCZ9678754.1"/>
    <property type="molecule type" value="Genomic_DNA"/>
</dbReference>
<proteinExistence type="predicted"/>
<feature type="transmembrane region" description="Helical" evidence="1">
    <location>
        <begin position="125"/>
        <end position="142"/>
    </location>
</feature>
<protein>
    <submittedName>
        <fullName evidence="3">Uncharacterized protein</fullName>
    </submittedName>
</protein>
<keyword evidence="1" id="KW-0812">Transmembrane</keyword>
<comment type="caution">
    <text evidence="3">The sequence shown here is derived from an EMBL/GenBank/DDBJ whole genome shotgun (WGS) entry which is preliminary data.</text>
</comment>
<feature type="transmembrane region" description="Helical" evidence="1">
    <location>
        <begin position="65"/>
        <end position="85"/>
    </location>
</feature>
<gene>
    <name evidence="2" type="ORF">L2772_06925</name>
    <name evidence="3" type="ORF">L2Z99_06600</name>
</gene>
<dbReference type="EMBL" id="JAKHPW010000009">
    <property type="protein sequence ID" value="MCZ3622604.1"/>
    <property type="molecule type" value="Genomic_DNA"/>
</dbReference>
<dbReference type="Proteomes" id="UP001211566">
    <property type="component" value="Unassembled WGS sequence"/>
</dbReference>
<keyword evidence="4" id="KW-1185">Reference proteome</keyword>
<feature type="transmembrane region" description="Helical" evidence="1">
    <location>
        <begin position="148"/>
        <end position="169"/>
    </location>
</feature>
<evidence type="ECO:0000256" key="1">
    <source>
        <dbReference type="SAM" id="Phobius"/>
    </source>
</evidence>
<evidence type="ECO:0000313" key="2">
    <source>
        <dbReference type="EMBL" id="MCZ3622604.1"/>
    </source>
</evidence>
<evidence type="ECO:0000313" key="3">
    <source>
        <dbReference type="EMBL" id="MCZ9678754.1"/>
    </source>
</evidence>
<evidence type="ECO:0000313" key="5">
    <source>
        <dbReference type="Proteomes" id="UP001211566"/>
    </source>
</evidence>
<feature type="transmembrane region" description="Helical" evidence="1">
    <location>
        <begin position="7"/>
        <end position="25"/>
    </location>
</feature>
<name>A0AAW5WYU1_9LACO</name>
<sequence>MKTKLPNLIYLVLAFFVQLKLATYLRQYTPNNPLQHLLFALYIFALVVTIILTASWASNLNKKQASIIIALESILIIASLILPSYKPSSVFLELLLFYGLIPLLGQGIAMANLNKDMNKTKTVRLALLVIGLVVSVAMIYIYSLPLSYAISVKLAYIWGAIILLLYGMCWRMNTKNK</sequence>
<dbReference type="RefSeq" id="WP_269254958.1">
    <property type="nucleotide sequence ID" value="NZ_JAKHEY010000010.1"/>
</dbReference>
<feature type="transmembrane region" description="Helical" evidence="1">
    <location>
        <begin position="91"/>
        <end position="113"/>
    </location>
</feature>
<feature type="transmembrane region" description="Helical" evidence="1">
    <location>
        <begin position="37"/>
        <end position="58"/>
    </location>
</feature>
<organism evidence="3 5">
    <name type="scientific">Lactobacillus mulieris</name>
    <dbReference type="NCBI Taxonomy" id="2508708"/>
    <lineage>
        <taxon>Bacteria</taxon>
        <taxon>Bacillati</taxon>
        <taxon>Bacillota</taxon>
        <taxon>Bacilli</taxon>
        <taxon>Lactobacillales</taxon>
        <taxon>Lactobacillaceae</taxon>
        <taxon>Lactobacillus</taxon>
    </lineage>
</organism>
<reference evidence="3" key="1">
    <citation type="submission" date="2022-01" db="EMBL/GenBank/DDBJ databases">
        <title>STING isolate genome collection.</title>
        <authorList>
            <person name="France M."/>
            <person name="Rutt L."/>
            <person name="Humphrys M."/>
            <person name="Ravel J."/>
        </authorList>
    </citation>
    <scope>NUCLEOTIDE SEQUENCE</scope>
    <source>
        <strain evidence="3">C0081E5</strain>
    </source>
</reference>
<reference evidence="2 4" key="2">
    <citation type="submission" date="2022-01" db="EMBL/GenBank/DDBJ databases">
        <title>VMRC isolate genome collection.</title>
        <authorList>
            <person name="France M."/>
            <person name="Rutt L."/>
            <person name="Humphrys M."/>
            <person name="Ravel J."/>
        </authorList>
    </citation>
    <scope>NUCLEOTIDE SEQUENCE [LARGE SCALE GENOMIC DNA]</scope>
    <source>
        <strain evidence="2 4">C0172B4</strain>
    </source>
</reference>
<dbReference type="AlphaFoldDB" id="A0AAW5WYU1"/>